<dbReference type="EMBL" id="SRYD01000024">
    <property type="protein sequence ID" value="TGY74186.1"/>
    <property type="molecule type" value="Genomic_DNA"/>
</dbReference>
<reference evidence="2 3" key="1">
    <citation type="submission" date="2019-04" db="EMBL/GenBank/DDBJ databases">
        <title>Microbes associate with the intestines of laboratory mice.</title>
        <authorList>
            <person name="Navarre W."/>
            <person name="Wong E."/>
            <person name="Huang K."/>
            <person name="Tropini C."/>
            <person name="Ng K."/>
            <person name="Yu B."/>
        </authorList>
    </citation>
    <scope>NUCLEOTIDE SEQUENCE [LARGE SCALE GENOMIC DNA]</scope>
    <source>
        <strain evidence="2 3">NM06_A21</strain>
    </source>
</reference>
<evidence type="ECO:0000259" key="1">
    <source>
        <dbReference type="Pfam" id="PF20691"/>
    </source>
</evidence>
<dbReference type="Proteomes" id="UP000306630">
    <property type="component" value="Unassembled WGS sequence"/>
</dbReference>
<feature type="domain" description="TET-Associated Glycosyltransferase" evidence="1">
    <location>
        <begin position="10"/>
        <end position="229"/>
    </location>
</feature>
<dbReference type="RefSeq" id="WP_135993175.1">
    <property type="nucleotide sequence ID" value="NZ_SRYD01000024.1"/>
</dbReference>
<sequence>MMKNKDFVAFILTHGRADRVITYDSLKKSGYTGRIVLVLDNEDESAPEYISRFGKENVVIFDKAAIAETFDEGVPGDRRTIVYARNACFDIARKLGYRYFIELDDDYTVFEWRFDNRLRYITKDKTIRNLDAVFDIMLEYFKKIPAKSIAMAQGGDYLGGGAGGEGKTLRTKRKAMNSFICDTERQFTFLGRINEDVNTYTRNTSTGNLFLQIQQICLLQKQTQSNAGGMTEVYLDSGTYLKSFFTVMYMPSSVKVRTMGNEYVNQKRLHHRVNWTRTAPKILNEKYKKQT</sequence>
<name>A0A4S2FXQ8_9BACT</name>
<dbReference type="SUPFAM" id="SSF53448">
    <property type="entry name" value="Nucleotide-diphospho-sugar transferases"/>
    <property type="match status" value="1"/>
</dbReference>
<accession>A0A4S2FXQ8</accession>
<protein>
    <recommendedName>
        <fullName evidence="1">TET-Associated Glycosyltransferase domain-containing protein</fullName>
    </recommendedName>
</protein>
<dbReference type="AlphaFoldDB" id="A0A4S2FXQ8"/>
<comment type="caution">
    <text evidence="2">The sequence shown here is derived from an EMBL/GenBank/DDBJ whole genome shotgun (WGS) entry which is preliminary data.</text>
</comment>
<dbReference type="InterPro" id="IPR049100">
    <property type="entry name" value="TAGT"/>
</dbReference>
<evidence type="ECO:0000313" key="2">
    <source>
        <dbReference type="EMBL" id="TGY74186.1"/>
    </source>
</evidence>
<dbReference type="InterPro" id="IPR029044">
    <property type="entry name" value="Nucleotide-diphossugar_trans"/>
</dbReference>
<dbReference type="Pfam" id="PF20691">
    <property type="entry name" value="TAGT"/>
    <property type="match status" value="1"/>
</dbReference>
<evidence type="ECO:0000313" key="3">
    <source>
        <dbReference type="Proteomes" id="UP000306630"/>
    </source>
</evidence>
<gene>
    <name evidence="2" type="ORF">E5333_07105</name>
</gene>
<organism evidence="2 3">
    <name type="scientific">Muribaculum intestinale</name>
    <dbReference type="NCBI Taxonomy" id="1796646"/>
    <lineage>
        <taxon>Bacteria</taxon>
        <taxon>Pseudomonadati</taxon>
        <taxon>Bacteroidota</taxon>
        <taxon>Bacteroidia</taxon>
        <taxon>Bacteroidales</taxon>
        <taxon>Muribaculaceae</taxon>
        <taxon>Muribaculum</taxon>
    </lineage>
</organism>
<proteinExistence type="predicted"/>